<dbReference type="AlphaFoldDB" id="A0A1I1LCZ7"/>
<name>A0A1I1LCZ7_9SPHI</name>
<evidence type="ECO:0000313" key="1">
    <source>
        <dbReference type="EMBL" id="SFC70845.1"/>
    </source>
</evidence>
<accession>A0A1I1LCZ7</accession>
<dbReference type="STRING" id="623281.SAMN05421747_12056"/>
<dbReference type="OrthoDB" id="182577at2"/>
<proteinExistence type="predicted"/>
<dbReference type="InterPro" id="IPR042099">
    <property type="entry name" value="ANL_N_sf"/>
</dbReference>
<dbReference type="Gene3D" id="3.40.50.12780">
    <property type="entry name" value="N-terminal domain of ligase-like"/>
    <property type="match status" value="1"/>
</dbReference>
<organism evidence="1 2">
    <name type="scientific">Parapedobacter composti</name>
    <dbReference type="NCBI Taxonomy" id="623281"/>
    <lineage>
        <taxon>Bacteria</taxon>
        <taxon>Pseudomonadati</taxon>
        <taxon>Bacteroidota</taxon>
        <taxon>Sphingobacteriia</taxon>
        <taxon>Sphingobacteriales</taxon>
        <taxon>Sphingobacteriaceae</taxon>
        <taxon>Parapedobacter</taxon>
    </lineage>
</organism>
<gene>
    <name evidence="1" type="ORF">SAMN05421747_12056</name>
</gene>
<evidence type="ECO:0000313" key="2">
    <source>
        <dbReference type="Proteomes" id="UP000199577"/>
    </source>
</evidence>
<dbReference type="Proteomes" id="UP000199577">
    <property type="component" value="Unassembled WGS sequence"/>
</dbReference>
<dbReference type="SUPFAM" id="SSF56801">
    <property type="entry name" value="Acetyl-CoA synthetase-like"/>
    <property type="match status" value="1"/>
</dbReference>
<dbReference type="RefSeq" id="WP_090974807.1">
    <property type="nucleotide sequence ID" value="NZ_FOLL01000020.1"/>
</dbReference>
<reference evidence="2" key="1">
    <citation type="submission" date="2016-10" db="EMBL/GenBank/DDBJ databases">
        <authorList>
            <person name="Varghese N."/>
            <person name="Submissions S."/>
        </authorList>
    </citation>
    <scope>NUCLEOTIDE SEQUENCE [LARGE SCALE GENOMIC DNA]</scope>
    <source>
        <strain evidence="2">DSM 22900</strain>
    </source>
</reference>
<sequence>MSKHIPPLHRLFDVQSPQAFEAVCMAVFHYQARHCAIYREYLSLLGIVPETIHRSEDIPFLPIEFFKSHQVISGNELPQVVFSSSGTTGSLQSRHYVTDLTVYQRSFRTAFERFYGRPDDMAILALLPAYAEREGSSLIYMVDDLIKRSRHPLSGYFLYNHGELKQALESTRTSATTTLLIGVTFALLDFVENHPVDFPALTVMETGGMKGRRKEMIREEVHERLCTGFNVSAIHSEYGMTELLSQAYSHGGGLFRCPPWMRIHIRDTNDPFTLLPTGRTGAINIIDLANVHSCAFIATQDLGKIHADGRFEVLGRFDQSDIRGCNLLVQ</sequence>
<protein>
    <submittedName>
        <fullName evidence="1">Acyl-protein synthetase, LuxE</fullName>
    </submittedName>
</protein>
<dbReference type="EMBL" id="FOLL01000020">
    <property type="protein sequence ID" value="SFC70845.1"/>
    <property type="molecule type" value="Genomic_DNA"/>
</dbReference>
<keyword evidence="2" id="KW-1185">Reference proteome</keyword>